<dbReference type="PANTHER" id="PTHR38733:SF1">
    <property type="entry name" value="TYPE IV METHYL-DIRECTED RESTRICTION ENZYME ECOKMCRBC"/>
    <property type="match status" value="1"/>
</dbReference>
<reference evidence="1" key="1">
    <citation type="journal article" date="2014" name="Int. J. Syst. Evol. Microbiol.">
        <title>Complete genome sequence of Corynebacterium casei LMG S-19264T (=DSM 44701T), isolated from a smear-ripened cheese.</title>
        <authorList>
            <consortium name="US DOE Joint Genome Institute (JGI-PGF)"/>
            <person name="Walter F."/>
            <person name="Albersmeier A."/>
            <person name="Kalinowski J."/>
            <person name="Ruckert C."/>
        </authorList>
    </citation>
    <scope>NUCLEOTIDE SEQUENCE</scope>
    <source>
        <strain evidence="1">JCM 3276</strain>
    </source>
</reference>
<gene>
    <name evidence="1" type="ORF">GCM10010171_02930</name>
</gene>
<evidence type="ECO:0000313" key="2">
    <source>
        <dbReference type="Proteomes" id="UP000660680"/>
    </source>
</evidence>
<dbReference type="InterPro" id="IPR019292">
    <property type="entry name" value="McrC"/>
</dbReference>
<accession>A0A918G1Y9</accession>
<protein>
    <submittedName>
        <fullName evidence="1">McrBC 5-methylcytosine restriction system component</fullName>
    </submittedName>
</protein>
<name>A0A918G1Y9_9PSEU</name>
<reference evidence="1" key="2">
    <citation type="submission" date="2020-09" db="EMBL/GenBank/DDBJ databases">
        <authorList>
            <person name="Sun Q."/>
            <person name="Ohkuma M."/>
        </authorList>
    </citation>
    <scope>NUCLEOTIDE SEQUENCE</scope>
    <source>
        <strain evidence="1">JCM 3276</strain>
    </source>
</reference>
<dbReference type="Proteomes" id="UP000660680">
    <property type="component" value="Unassembled WGS sequence"/>
</dbReference>
<sequence length="395" mass="43259">MREWTPSSPEELDFEQIAFLRERFDCQVEPAPGGLFTVRPRNKVGAAIVGGRAVQVRPKLAIDRVLFLLAYAACGRLPDDASMAASTELTAGVGALFATLCERATRSGVLAGYRDVSDLLHTVRGRIDMAEQVRRARPAIPVAVRFQEFDESIPENRLLLAGLEVLRRAPIHVPSVLNRLQRLRALFAAVAPATGTDVEIRWTRINQHYRPAVEMARLLVAGQSIDLMSGGNTTPALVLDMGEVFETFVRVALRESLRLTDDEFPSDDAAPRTTLDDRGQLVLKPDLTLIRDGARRFIGEVKYKVDPGSAKSSDRYQLLAYTVATGLTEATLIYADGPPQPTTHLIPGVNARLHLHRLDLAQPPTGVLDQIARIGEHIEACAARDSAKPGFPAKP</sequence>
<dbReference type="AlphaFoldDB" id="A0A918G1Y9"/>
<dbReference type="RefSeq" id="WP_189208462.1">
    <property type="nucleotide sequence ID" value="NZ_BMRB01000001.1"/>
</dbReference>
<dbReference type="PANTHER" id="PTHR38733">
    <property type="entry name" value="PROTEIN MCRC"/>
    <property type="match status" value="1"/>
</dbReference>
<evidence type="ECO:0000313" key="1">
    <source>
        <dbReference type="EMBL" id="GGS14463.1"/>
    </source>
</evidence>
<organism evidence="1 2">
    <name type="scientific">Actinokineospora fastidiosa</name>
    <dbReference type="NCBI Taxonomy" id="1816"/>
    <lineage>
        <taxon>Bacteria</taxon>
        <taxon>Bacillati</taxon>
        <taxon>Actinomycetota</taxon>
        <taxon>Actinomycetes</taxon>
        <taxon>Pseudonocardiales</taxon>
        <taxon>Pseudonocardiaceae</taxon>
        <taxon>Actinokineospora</taxon>
    </lineage>
</organism>
<keyword evidence="2" id="KW-1185">Reference proteome</keyword>
<dbReference type="Pfam" id="PF10117">
    <property type="entry name" value="McrBC"/>
    <property type="match status" value="1"/>
</dbReference>
<dbReference type="EMBL" id="BMRB01000001">
    <property type="protein sequence ID" value="GGS14463.1"/>
    <property type="molecule type" value="Genomic_DNA"/>
</dbReference>
<proteinExistence type="predicted"/>
<comment type="caution">
    <text evidence="1">The sequence shown here is derived from an EMBL/GenBank/DDBJ whole genome shotgun (WGS) entry which is preliminary data.</text>
</comment>